<dbReference type="CDD" id="cd00303">
    <property type="entry name" value="retropepsin_like"/>
    <property type="match status" value="1"/>
</dbReference>
<evidence type="ECO:0000256" key="7">
    <source>
        <dbReference type="ARBA" id="ARBA00022918"/>
    </source>
</evidence>
<evidence type="ECO:0000256" key="3">
    <source>
        <dbReference type="ARBA" id="ARBA00022695"/>
    </source>
</evidence>
<dbReference type="GO" id="GO:0042575">
    <property type="term" value="C:DNA polymerase complex"/>
    <property type="evidence" value="ECO:0007669"/>
    <property type="project" value="UniProtKB-ARBA"/>
</dbReference>
<dbReference type="Pfam" id="PF17917">
    <property type="entry name" value="RT_RNaseH"/>
    <property type="match status" value="1"/>
</dbReference>
<dbReference type="Pfam" id="PF00078">
    <property type="entry name" value="RVT_1"/>
    <property type="match status" value="1"/>
</dbReference>
<feature type="non-terminal residue" evidence="11">
    <location>
        <position position="1405"/>
    </location>
</feature>
<dbReference type="Gene3D" id="3.30.420.10">
    <property type="entry name" value="Ribonuclease H-like superfamily/Ribonuclease H"/>
    <property type="match status" value="1"/>
</dbReference>
<dbReference type="GO" id="GO:0004519">
    <property type="term" value="F:endonuclease activity"/>
    <property type="evidence" value="ECO:0007669"/>
    <property type="project" value="UniProtKB-KW"/>
</dbReference>
<dbReference type="OrthoDB" id="6619134at2759"/>
<dbReference type="EC" id="2.7.7.49" evidence="1"/>
<dbReference type="Pfam" id="PF17921">
    <property type="entry name" value="Integrase_H2C2"/>
    <property type="match status" value="1"/>
</dbReference>
<feature type="region of interest" description="Disordered" evidence="8">
    <location>
        <begin position="59"/>
        <end position="129"/>
    </location>
</feature>
<evidence type="ECO:0000256" key="8">
    <source>
        <dbReference type="SAM" id="MobiDB-lite"/>
    </source>
</evidence>
<dbReference type="SUPFAM" id="SSF56672">
    <property type="entry name" value="DNA/RNA polymerases"/>
    <property type="match status" value="1"/>
</dbReference>
<keyword evidence="4" id="KW-0540">Nuclease</keyword>
<dbReference type="Gene3D" id="3.10.10.10">
    <property type="entry name" value="HIV Type 1 Reverse Transcriptase, subunit A, domain 1"/>
    <property type="match status" value="1"/>
</dbReference>
<accession>A0A6G0XT18</accession>
<organism evidence="11 12">
    <name type="scientific">Aphis craccivora</name>
    <name type="common">Cowpea aphid</name>
    <dbReference type="NCBI Taxonomy" id="307492"/>
    <lineage>
        <taxon>Eukaryota</taxon>
        <taxon>Metazoa</taxon>
        <taxon>Ecdysozoa</taxon>
        <taxon>Arthropoda</taxon>
        <taxon>Hexapoda</taxon>
        <taxon>Insecta</taxon>
        <taxon>Pterygota</taxon>
        <taxon>Neoptera</taxon>
        <taxon>Paraneoptera</taxon>
        <taxon>Hemiptera</taxon>
        <taxon>Sternorrhyncha</taxon>
        <taxon>Aphidomorpha</taxon>
        <taxon>Aphidoidea</taxon>
        <taxon>Aphididae</taxon>
        <taxon>Aphidini</taxon>
        <taxon>Aphis</taxon>
        <taxon>Aphis</taxon>
    </lineage>
</organism>
<dbReference type="InterPro" id="IPR001969">
    <property type="entry name" value="Aspartic_peptidase_AS"/>
</dbReference>
<keyword evidence="12" id="KW-1185">Reference proteome</keyword>
<dbReference type="InterPro" id="IPR050951">
    <property type="entry name" value="Retrovirus_Pol_polyprotein"/>
</dbReference>
<feature type="compositionally biased region" description="Polar residues" evidence="8">
    <location>
        <begin position="115"/>
        <end position="125"/>
    </location>
</feature>
<dbReference type="GO" id="GO:0006508">
    <property type="term" value="P:proteolysis"/>
    <property type="evidence" value="ECO:0007669"/>
    <property type="project" value="InterPro"/>
</dbReference>
<feature type="domain" description="Reverse transcriptase" evidence="9">
    <location>
        <begin position="455"/>
        <end position="640"/>
    </location>
</feature>
<dbReference type="InterPro" id="IPR000477">
    <property type="entry name" value="RT_dom"/>
</dbReference>
<evidence type="ECO:0000313" key="12">
    <source>
        <dbReference type="Proteomes" id="UP000478052"/>
    </source>
</evidence>
<dbReference type="PROSITE" id="PS50994">
    <property type="entry name" value="INTEGRASE"/>
    <property type="match status" value="1"/>
</dbReference>
<keyword evidence="6" id="KW-0378">Hydrolase</keyword>
<dbReference type="CDD" id="cd01647">
    <property type="entry name" value="RT_LTR"/>
    <property type="match status" value="1"/>
</dbReference>
<keyword evidence="2" id="KW-0808">Transferase</keyword>
<evidence type="ECO:0000256" key="4">
    <source>
        <dbReference type="ARBA" id="ARBA00022722"/>
    </source>
</evidence>
<evidence type="ECO:0000259" key="9">
    <source>
        <dbReference type="PROSITE" id="PS50878"/>
    </source>
</evidence>
<reference evidence="11 12" key="1">
    <citation type="submission" date="2019-08" db="EMBL/GenBank/DDBJ databases">
        <title>Whole genome of Aphis craccivora.</title>
        <authorList>
            <person name="Voronova N.V."/>
            <person name="Shulinski R.S."/>
            <person name="Bandarenka Y.V."/>
            <person name="Zhorov D.G."/>
            <person name="Warner D."/>
        </authorList>
    </citation>
    <scope>NUCLEOTIDE SEQUENCE [LARGE SCALE GENOMIC DNA]</scope>
    <source>
        <strain evidence="11">180601</strain>
        <tissue evidence="11">Whole Body</tissue>
    </source>
</reference>
<dbReference type="InterPro" id="IPR001584">
    <property type="entry name" value="Integrase_cat-core"/>
</dbReference>
<dbReference type="InterPro" id="IPR041588">
    <property type="entry name" value="Integrase_H2C2"/>
</dbReference>
<dbReference type="GO" id="GO:0015074">
    <property type="term" value="P:DNA integration"/>
    <property type="evidence" value="ECO:0007669"/>
    <property type="project" value="InterPro"/>
</dbReference>
<dbReference type="InterPro" id="IPR021109">
    <property type="entry name" value="Peptidase_aspartic_dom_sf"/>
</dbReference>
<dbReference type="PANTHER" id="PTHR37984:SF5">
    <property type="entry name" value="PROTEIN NYNRIN-LIKE"/>
    <property type="match status" value="1"/>
</dbReference>
<evidence type="ECO:0000256" key="6">
    <source>
        <dbReference type="ARBA" id="ARBA00022801"/>
    </source>
</evidence>
<dbReference type="InterPro" id="IPR043128">
    <property type="entry name" value="Rev_trsase/Diguanyl_cyclase"/>
</dbReference>
<feature type="compositionally biased region" description="Polar residues" evidence="8">
    <location>
        <begin position="87"/>
        <end position="104"/>
    </location>
</feature>
<dbReference type="Gene3D" id="3.30.70.270">
    <property type="match status" value="2"/>
</dbReference>
<keyword evidence="3" id="KW-0548">Nucleotidyltransferase</keyword>
<dbReference type="Pfam" id="PF00665">
    <property type="entry name" value="rve"/>
    <property type="match status" value="1"/>
</dbReference>
<protein>
    <recommendedName>
        <fullName evidence="1">RNA-directed DNA polymerase</fullName>
        <ecNumber evidence="1">2.7.7.49</ecNumber>
    </recommendedName>
</protein>
<keyword evidence="5" id="KW-0255">Endonuclease</keyword>
<sequence>MWITKAKYLDPPIHQMSLVSTIIQHYPSSLAIAIRGRGPKTTSELISVLTEFENTVSFWDQPPPEQYQNHGRQNVQHQNNQRQNNQPFYNQSRGGDNPQPNRGRFQNHNRRFNDSQENQPASCSPTGCVGKRERVSSVMTLPVVDPTNSCQATEIVVPVISTLRQGPFSSTSMPSKLNQPASKLSDRPELEIKLYGHTFNALLDTGASVSAIAENTFNDFQHNLPDGQSLNILPVNGVTVSTALRSKSKKVTSQVLLPFSIANLDADCIFLVVPNLSTPVILGDDWLSKYKVILDYQANIIRFPCWNFQCPFRTPVDFHPLAVMSSLSVSEAYEPVYRSSFDQHIFSTQCIMNHICLTNSTDAVINTISTSVDHLEPFDNIQHRVQGIMSLSTAEKSQLLSLLSEYHCIFSNRPGCNKLYTCCFNVIKDEPFKIRPYPIPFAQRPAVEQELNRMLDWGVIERSSSPYASPIICVKKSDGSVRLCLDARRINKIIVPTRDASPPLDELLARFHGKHFFSSLDFSSGYWQIPLHPSVRKYVSFVYDGRTYSFTRLPFGLNISNTAFGQGLEAALKPPSASTYHQEDNVQIYVDDMLVSNTTYESHLVLLRNLFERIRQSGMTLKFSKCEFICQEIKFLGHIVTPFHIRMDPAKLDAVTAFPYPRNKKELQSFIGFCNFYRKFSDHHASHMSPLIDLLKNKSWSFNTENREQFDQVKNALGTHVLVHPNFTQPFCLQTDASKIGLGVELYQVENGERRTIAFASRVLNVAERNYSITELELLSIVFACQKFRVFILGHKITVFTDHQALIFLYRCRLRNARLTRWTLLLQEYDLHIEHCPGKDNIIDVLSRNPVGRNEVPPELMPSIFRLKVEVPPKLPKALVDTFKTFRQDQFTDSRLTAIFMDLESPSGILHDFYQIHNGVLFFRRFPSSEQWLVCIPSVHEFSVVVSVHEFYGHIGAKKCAAVLKEICHFPNLHRRIRFILARCDLCQRTKCRTVRSEGMMQSALSTNPLDRVFVDLYGPLPSGWNGVAYIFVVLDNFSRFVKLYTLKRATAVATTNRMIDYYIATYGKPKLIVSDHGVQFNSKSWQNRLSSLGIPPTFTSVYHPQSNPAERVMRELGRLFRSYCSEHHSDWPTYVPYIEWVLNHTIHEATGFTPSELFLYEPRENPLSALVDFPTPTMFDPKQQLFMAREIQQSKAEIRKRRHAKKGNPVQYAVGDSVLVRTHRLSSSVDKSIHKFFMLYEGPYVVNEIKHTNAYVVSDPLTGRVRGCFNTSHKSVPLSTVCLGGFCNATTCTSTILPAPRTDVASTYPVLCSRRAMCVSRTRRQPMSLPFPVLYGLPQQCNDAIANCLYYYNCIVPSSVVICTPAKAFGHIALARQEISPAVCSTDGQEGEVDEAERRGYLHR</sequence>
<evidence type="ECO:0000313" key="11">
    <source>
        <dbReference type="EMBL" id="KAF0743665.1"/>
    </source>
</evidence>
<name>A0A6G0XT18_APHCR</name>
<feature type="domain" description="Integrase catalytic" evidence="10">
    <location>
        <begin position="1005"/>
        <end position="1163"/>
    </location>
</feature>
<evidence type="ECO:0000256" key="2">
    <source>
        <dbReference type="ARBA" id="ARBA00022679"/>
    </source>
</evidence>
<dbReference type="InterPro" id="IPR043502">
    <property type="entry name" value="DNA/RNA_pol_sf"/>
</dbReference>
<dbReference type="CDD" id="cd09274">
    <property type="entry name" value="RNase_HI_RT_Ty3"/>
    <property type="match status" value="1"/>
</dbReference>
<dbReference type="SUPFAM" id="SSF50630">
    <property type="entry name" value="Acid proteases"/>
    <property type="match status" value="1"/>
</dbReference>
<dbReference type="InterPro" id="IPR012337">
    <property type="entry name" value="RNaseH-like_sf"/>
</dbReference>
<dbReference type="EMBL" id="VUJU01007563">
    <property type="protein sequence ID" value="KAF0743665.1"/>
    <property type="molecule type" value="Genomic_DNA"/>
</dbReference>
<dbReference type="FunFam" id="3.10.20.370:FF:000001">
    <property type="entry name" value="Retrovirus-related Pol polyprotein from transposon 17.6-like protein"/>
    <property type="match status" value="1"/>
</dbReference>
<feature type="compositionally biased region" description="Low complexity" evidence="8">
    <location>
        <begin position="68"/>
        <end position="86"/>
    </location>
</feature>
<comment type="caution">
    <text evidence="11">The sequence shown here is derived from an EMBL/GenBank/DDBJ whole genome shotgun (WGS) entry which is preliminary data.</text>
</comment>
<dbReference type="PROSITE" id="PS00141">
    <property type="entry name" value="ASP_PROTEASE"/>
    <property type="match status" value="1"/>
</dbReference>
<dbReference type="GO" id="GO:0003676">
    <property type="term" value="F:nucleic acid binding"/>
    <property type="evidence" value="ECO:0007669"/>
    <property type="project" value="InterPro"/>
</dbReference>
<dbReference type="PROSITE" id="PS50878">
    <property type="entry name" value="RT_POL"/>
    <property type="match status" value="1"/>
</dbReference>
<evidence type="ECO:0000259" key="10">
    <source>
        <dbReference type="PROSITE" id="PS50994"/>
    </source>
</evidence>
<dbReference type="Gene3D" id="2.40.70.10">
    <property type="entry name" value="Acid Proteases"/>
    <property type="match status" value="1"/>
</dbReference>
<dbReference type="GO" id="GO:0003964">
    <property type="term" value="F:RNA-directed DNA polymerase activity"/>
    <property type="evidence" value="ECO:0007669"/>
    <property type="project" value="UniProtKB-KW"/>
</dbReference>
<evidence type="ECO:0000256" key="1">
    <source>
        <dbReference type="ARBA" id="ARBA00012493"/>
    </source>
</evidence>
<dbReference type="InterPro" id="IPR018061">
    <property type="entry name" value="Retropepsins"/>
</dbReference>
<dbReference type="Gene3D" id="3.10.20.370">
    <property type="match status" value="1"/>
</dbReference>
<dbReference type="InterPro" id="IPR036397">
    <property type="entry name" value="RNaseH_sf"/>
</dbReference>
<dbReference type="SUPFAM" id="SSF53098">
    <property type="entry name" value="Ribonuclease H-like"/>
    <property type="match status" value="1"/>
</dbReference>
<dbReference type="FunFam" id="3.30.70.270:FF:000020">
    <property type="entry name" value="Transposon Tf2-6 polyprotein-like Protein"/>
    <property type="match status" value="1"/>
</dbReference>
<dbReference type="InterPro" id="IPR041373">
    <property type="entry name" value="RT_RNaseH"/>
</dbReference>
<gene>
    <name evidence="11" type="ORF">FWK35_00033401</name>
</gene>
<dbReference type="GO" id="GO:0004190">
    <property type="term" value="F:aspartic-type endopeptidase activity"/>
    <property type="evidence" value="ECO:0007669"/>
    <property type="project" value="InterPro"/>
</dbReference>
<dbReference type="Gene3D" id="1.10.340.70">
    <property type="match status" value="1"/>
</dbReference>
<dbReference type="Proteomes" id="UP000478052">
    <property type="component" value="Unassembled WGS sequence"/>
</dbReference>
<dbReference type="PANTHER" id="PTHR37984">
    <property type="entry name" value="PROTEIN CBG26694"/>
    <property type="match status" value="1"/>
</dbReference>
<proteinExistence type="predicted"/>
<evidence type="ECO:0000256" key="5">
    <source>
        <dbReference type="ARBA" id="ARBA00022759"/>
    </source>
</evidence>
<keyword evidence="7" id="KW-0695">RNA-directed DNA polymerase</keyword>
<dbReference type="Pfam" id="PF00077">
    <property type="entry name" value="RVP"/>
    <property type="match status" value="1"/>
</dbReference>